<protein>
    <submittedName>
        <fullName evidence="1">Uncharacterized protein</fullName>
    </submittedName>
</protein>
<organism evidence="1 2">
    <name type="scientific">Rhizophagus irregularis (strain DAOM 197198w)</name>
    <name type="common">Glomus intraradices</name>
    <dbReference type="NCBI Taxonomy" id="1432141"/>
    <lineage>
        <taxon>Eukaryota</taxon>
        <taxon>Fungi</taxon>
        <taxon>Fungi incertae sedis</taxon>
        <taxon>Mucoromycota</taxon>
        <taxon>Glomeromycotina</taxon>
        <taxon>Glomeromycetes</taxon>
        <taxon>Glomerales</taxon>
        <taxon>Glomeraceae</taxon>
        <taxon>Rhizophagus</taxon>
    </lineage>
</organism>
<dbReference type="Proteomes" id="UP000022910">
    <property type="component" value="Unassembled WGS sequence"/>
</dbReference>
<keyword evidence="2" id="KW-1185">Reference proteome</keyword>
<comment type="caution">
    <text evidence="1">The sequence shown here is derived from an EMBL/GenBank/DDBJ whole genome shotgun (WGS) entry which is preliminary data.</text>
</comment>
<dbReference type="AlphaFoldDB" id="A0A015K9F5"/>
<dbReference type="HOGENOM" id="CLU_2387328_0_0_1"/>
<sequence>MDIINGINDNIASASSCGSGFPDSRRAPENASTLIQIKIAIQMNGTAVKVPQIMILTNERNNNIQMAPILREKMIANKSGPMLFLMTKNTDLRE</sequence>
<proteinExistence type="predicted"/>
<name>A0A015K9F5_RHIIW</name>
<dbReference type="EMBL" id="JEMT01009135">
    <property type="protein sequence ID" value="EXX78417.1"/>
    <property type="molecule type" value="Genomic_DNA"/>
</dbReference>
<reference evidence="1 2" key="1">
    <citation type="submission" date="2014-02" db="EMBL/GenBank/DDBJ databases">
        <title>Single nucleus genome sequencing reveals high similarity among nuclei of an endomycorrhizal fungus.</title>
        <authorList>
            <person name="Lin K."/>
            <person name="Geurts R."/>
            <person name="Zhang Z."/>
            <person name="Limpens E."/>
            <person name="Saunders D.G."/>
            <person name="Mu D."/>
            <person name="Pang E."/>
            <person name="Cao H."/>
            <person name="Cha H."/>
            <person name="Lin T."/>
            <person name="Zhou Q."/>
            <person name="Shang Y."/>
            <person name="Li Y."/>
            <person name="Ivanov S."/>
            <person name="Sharma T."/>
            <person name="Velzen R.V."/>
            <person name="Ruijter N.D."/>
            <person name="Aanen D.K."/>
            <person name="Win J."/>
            <person name="Kamoun S."/>
            <person name="Bisseling T."/>
            <person name="Huang S."/>
        </authorList>
    </citation>
    <scope>NUCLEOTIDE SEQUENCE [LARGE SCALE GENOMIC DNA]</scope>
    <source>
        <strain evidence="2">DAOM197198w</strain>
    </source>
</reference>
<accession>A0A015K9F5</accession>
<evidence type="ECO:0000313" key="2">
    <source>
        <dbReference type="Proteomes" id="UP000022910"/>
    </source>
</evidence>
<gene>
    <name evidence="1" type="ORF">RirG_015160</name>
</gene>
<evidence type="ECO:0000313" key="1">
    <source>
        <dbReference type="EMBL" id="EXX78417.1"/>
    </source>
</evidence>